<proteinExistence type="predicted"/>
<dbReference type="EMBL" id="JACGCI010000092">
    <property type="protein sequence ID" value="KAF6746525.1"/>
    <property type="molecule type" value="Genomic_DNA"/>
</dbReference>
<reference evidence="2 3" key="1">
    <citation type="submission" date="2020-07" db="EMBL/GenBank/DDBJ databases">
        <title>Comparative genomics of pyrophilous fungi reveals a link between fire events and developmental genes.</title>
        <authorList>
            <consortium name="DOE Joint Genome Institute"/>
            <person name="Steindorff A.S."/>
            <person name="Carver A."/>
            <person name="Calhoun S."/>
            <person name="Stillman K."/>
            <person name="Liu H."/>
            <person name="Lipzen A."/>
            <person name="Pangilinan J."/>
            <person name="Labutti K."/>
            <person name="Bruns T.D."/>
            <person name="Grigoriev I.V."/>
        </authorList>
    </citation>
    <scope>NUCLEOTIDE SEQUENCE [LARGE SCALE GENOMIC DNA]</scope>
    <source>
        <strain evidence="2 3">CBS 144469</strain>
    </source>
</reference>
<evidence type="ECO:0000313" key="2">
    <source>
        <dbReference type="EMBL" id="KAF6746525.1"/>
    </source>
</evidence>
<gene>
    <name evidence="2" type="ORF">DFP72DRAFT_922873</name>
    <name evidence="1" type="ORF">DFP72DRAFT_928850</name>
</gene>
<protein>
    <submittedName>
        <fullName evidence="2">Uncharacterized protein</fullName>
    </submittedName>
</protein>
<sequence>MFYLYNSDEARTLLDSYIQTADQYDDRGNSRTLGGTSPQSAGYEVVQFMEPPSLRIVRESQDGPEEVTVTIPGIICDKTLPPVYSLASHKFEHVRYLRQFIRLTGLGSENFKKECDMFKHFESHFRQAPGVNNLEGFDFGQFEGNVCAALHARYFTERRFVRGQSNIPFGPEIDPNDALAAAQGTKFIRIEDNVVQYSKKVVTDNGRVQYEPLSPAEFKEGDIVEATGTFVAYPERKRGDYVLVFALRSLTMLSSATREAAKVKLKLKTEVDERKAARRKKVKRPTAGSLKRRYISYGAPSALQDKMRLDGQDEMRLDG</sequence>
<organism evidence="2 3">
    <name type="scientific">Ephemerocybe angulata</name>
    <dbReference type="NCBI Taxonomy" id="980116"/>
    <lineage>
        <taxon>Eukaryota</taxon>
        <taxon>Fungi</taxon>
        <taxon>Dikarya</taxon>
        <taxon>Basidiomycota</taxon>
        <taxon>Agaricomycotina</taxon>
        <taxon>Agaricomycetes</taxon>
        <taxon>Agaricomycetidae</taxon>
        <taxon>Agaricales</taxon>
        <taxon>Agaricineae</taxon>
        <taxon>Psathyrellaceae</taxon>
        <taxon>Ephemerocybe</taxon>
    </lineage>
</organism>
<comment type="caution">
    <text evidence="2">The sequence shown here is derived from an EMBL/GenBank/DDBJ whole genome shotgun (WGS) entry which is preliminary data.</text>
</comment>
<name>A0A8H6LXL3_9AGAR</name>
<evidence type="ECO:0000313" key="3">
    <source>
        <dbReference type="Proteomes" id="UP000521943"/>
    </source>
</evidence>
<dbReference type="OrthoDB" id="3269456at2759"/>
<accession>A0A8H6LXL3</accession>
<dbReference type="EMBL" id="JACGCI010000120">
    <property type="protein sequence ID" value="KAF6744482.1"/>
    <property type="molecule type" value="Genomic_DNA"/>
</dbReference>
<dbReference type="Proteomes" id="UP000521943">
    <property type="component" value="Unassembled WGS sequence"/>
</dbReference>
<dbReference type="AlphaFoldDB" id="A0A8H6LXL3"/>
<keyword evidence="3" id="KW-1185">Reference proteome</keyword>
<evidence type="ECO:0000313" key="1">
    <source>
        <dbReference type="EMBL" id="KAF6744482.1"/>
    </source>
</evidence>